<evidence type="ECO:0000313" key="10">
    <source>
        <dbReference type="Proteomes" id="UP001055439"/>
    </source>
</evidence>
<evidence type="ECO:0000256" key="3">
    <source>
        <dbReference type="ARBA" id="ARBA00023125"/>
    </source>
</evidence>
<protein>
    <submittedName>
        <fullName evidence="9">HLH</fullName>
    </submittedName>
</protein>
<keyword evidence="6" id="KW-0175">Coiled coil</keyword>
<feature type="region of interest" description="Disordered" evidence="7">
    <location>
        <begin position="250"/>
        <end position="311"/>
    </location>
</feature>
<keyword evidence="4" id="KW-0804">Transcription</keyword>
<keyword evidence="2" id="KW-0805">Transcription regulation</keyword>
<keyword evidence="3" id="KW-0238">DNA-binding</keyword>
<dbReference type="InterPro" id="IPR036638">
    <property type="entry name" value="HLH_DNA-bd_sf"/>
</dbReference>
<proteinExistence type="inferred from homology"/>
<name>A0A9E7HTF8_9LILI</name>
<dbReference type="InterPro" id="IPR011598">
    <property type="entry name" value="bHLH_dom"/>
</dbReference>
<evidence type="ECO:0000313" key="9">
    <source>
        <dbReference type="EMBL" id="URE39241.1"/>
    </source>
</evidence>
<dbReference type="InterPro" id="IPR057075">
    <property type="entry name" value="bHLH_IRO3"/>
</dbReference>
<dbReference type="GO" id="GO:0003677">
    <property type="term" value="F:DNA binding"/>
    <property type="evidence" value="ECO:0007669"/>
    <property type="project" value="UniProtKB-KW"/>
</dbReference>
<dbReference type="PANTHER" id="PTHR47075:SF9">
    <property type="entry name" value="TRANSCRIPTION FACTOR BHLH47"/>
    <property type="match status" value="1"/>
</dbReference>
<gene>
    <name evidence="9" type="ORF">MUK42_15530</name>
</gene>
<keyword evidence="10" id="KW-1185">Reference proteome</keyword>
<sequence length="311" mass="35123">MGRLVLSCVRFTRKKWAWLPRRVFATRECVDSSLHLFSISLVFPSSFPNSQVRLSQFHPNQTNPSLNRSATAIQSLILLFSRRPRSLTDKKNQSRVPKKMHKAEREKLKRDQLNELFLELGHVLEPDRQNNCKASILGDTTRVLRDLFAQVETLRKENAALLTESRYVTVERNELKDENNALQAEISHLQTELQGRSLSVTMWNNNTNTSSFTQPQPTATVLPMQQQPIIIGSVQANPVRELQLFPVERITTPPSTPPAPPSQVTRPHARYPAPLDLWPGQLLSSLPRTSQEEICGSSSISTGSKEGSDKV</sequence>
<evidence type="ECO:0000256" key="2">
    <source>
        <dbReference type="ARBA" id="ARBA00023015"/>
    </source>
</evidence>
<evidence type="ECO:0000256" key="5">
    <source>
        <dbReference type="ARBA" id="ARBA00023242"/>
    </source>
</evidence>
<organism evidence="9 10">
    <name type="scientific">Musa troglodytarum</name>
    <name type="common">fe'i banana</name>
    <dbReference type="NCBI Taxonomy" id="320322"/>
    <lineage>
        <taxon>Eukaryota</taxon>
        <taxon>Viridiplantae</taxon>
        <taxon>Streptophyta</taxon>
        <taxon>Embryophyta</taxon>
        <taxon>Tracheophyta</taxon>
        <taxon>Spermatophyta</taxon>
        <taxon>Magnoliopsida</taxon>
        <taxon>Liliopsida</taxon>
        <taxon>Zingiberales</taxon>
        <taxon>Musaceae</taxon>
        <taxon>Musa</taxon>
    </lineage>
</organism>
<feature type="domain" description="BHLH" evidence="8">
    <location>
        <begin position="97"/>
        <end position="147"/>
    </location>
</feature>
<dbReference type="Gene3D" id="4.10.280.10">
    <property type="entry name" value="Helix-loop-helix DNA-binding domain"/>
    <property type="match status" value="1"/>
</dbReference>
<evidence type="ECO:0000259" key="8">
    <source>
        <dbReference type="PROSITE" id="PS50888"/>
    </source>
</evidence>
<dbReference type="Proteomes" id="UP001055439">
    <property type="component" value="Chromosome 8"/>
</dbReference>
<dbReference type="SUPFAM" id="SSF47459">
    <property type="entry name" value="HLH, helix-loop-helix DNA-binding domain"/>
    <property type="match status" value="1"/>
</dbReference>
<dbReference type="PANTHER" id="PTHR47075">
    <property type="entry name" value="TRANSCRIPTION FACTOR BHLH47"/>
    <property type="match status" value="1"/>
</dbReference>
<evidence type="ECO:0000256" key="7">
    <source>
        <dbReference type="SAM" id="MobiDB-lite"/>
    </source>
</evidence>
<keyword evidence="5" id="KW-0539">Nucleus</keyword>
<feature type="compositionally biased region" description="Low complexity" evidence="7">
    <location>
        <begin position="292"/>
        <end position="305"/>
    </location>
</feature>
<reference evidence="9" key="1">
    <citation type="submission" date="2022-05" db="EMBL/GenBank/DDBJ databases">
        <title>The Musa troglodytarum L. genome provides insights into the mechanism of non-climacteric behaviour and enrichment of carotenoids.</title>
        <authorList>
            <person name="Wang J."/>
        </authorList>
    </citation>
    <scope>NUCLEOTIDE SEQUENCE</scope>
    <source>
        <tissue evidence="9">Leaf</tissue>
    </source>
</reference>
<comment type="similarity">
    <text evidence="1">Belongs to the bHLH protein family.</text>
</comment>
<dbReference type="SMART" id="SM00353">
    <property type="entry name" value="HLH"/>
    <property type="match status" value="1"/>
</dbReference>
<dbReference type="EMBL" id="CP097510">
    <property type="protein sequence ID" value="URE39241.1"/>
    <property type="molecule type" value="Genomic_DNA"/>
</dbReference>
<dbReference type="GO" id="GO:0046983">
    <property type="term" value="F:protein dimerization activity"/>
    <property type="evidence" value="ECO:0007669"/>
    <property type="project" value="InterPro"/>
</dbReference>
<evidence type="ECO:0000256" key="6">
    <source>
        <dbReference type="SAM" id="Coils"/>
    </source>
</evidence>
<evidence type="ECO:0000256" key="4">
    <source>
        <dbReference type="ARBA" id="ARBA00023163"/>
    </source>
</evidence>
<dbReference type="CDD" id="cd11446">
    <property type="entry name" value="bHLH_AtILR3_like"/>
    <property type="match status" value="1"/>
</dbReference>
<feature type="coiled-coil region" evidence="6">
    <location>
        <begin position="144"/>
        <end position="192"/>
    </location>
</feature>
<evidence type="ECO:0000256" key="1">
    <source>
        <dbReference type="ARBA" id="ARBA00005510"/>
    </source>
</evidence>
<accession>A0A9E7HTF8</accession>
<dbReference type="PROSITE" id="PS50888">
    <property type="entry name" value="BHLH"/>
    <property type="match status" value="1"/>
</dbReference>
<dbReference type="AlphaFoldDB" id="A0A9E7HTF8"/>
<dbReference type="Pfam" id="PF23177">
    <property type="entry name" value="bHLH_IRO3"/>
    <property type="match status" value="1"/>
</dbReference>